<reference evidence="2" key="2">
    <citation type="submission" date="2008-07" db="EMBL/GenBank/DDBJ databases">
        <authorList>
            <person name="Genoscope - CEA"/>
        </authorList>
    </citation>
    <scope>NUCLEOTIDE SEQUENCE</scope>
    <source>
        <strain evidence="2">S mat+</strain>
    </source>
</reference>
<feature type="compositionally biased region" description="Low complexity" evidence="1">
    <location>
        <begin position="94"/>
        <end position="115"/>
    </location>
</feature>
<dbReference type="Proteomes" id="UP000001197">
    <property type="component" value="Chromosome 3"/>
</dbReference>
<protein>
    <submittedName>
        <fullName evidence="2">Podospora anserina S mat+ genomic DNA chromosome 3, supercontig 1</fullName>
    </submittedName>
</protein>
<evidence type="ECO:0000313" key="3">
    <source>
        <dbReference type="EMBL" id="CDP26552.1"/>
    </source>
</evidence>
<dbReference type="GeneID" id="6187475"/>
<dbReference type="EMBL" id="FO904938">
    <property type="protein sequence ID" value="CDP26552.1"/>
    <property type="molecule type" value="Genomic_DNA"/>
</dbReference>
<dbReference type="HOGENOM" id="CLU_977027_0_0_1"/>
<dbReference type="AlphaFoldDB" id="B2ACD6"/>
<dbReference type="EMBL" id="CU633448">
    <property type="protein sequence ID" value="CAP61101.1"/>
    <property type="molecule type" value="Genomic_DNA"/>
</dbReference>
<evidence type="ECO:0000313" key="2">
    <source>
        <dbReference type="EMBL" id="CAP61101.1"/>
    </source>
</evidence>
<dbReference type="OrthoDB" id="5226159at2759"/>
<evidence type="ECO:0000313" key="4">
    <source>
        <dbReference type="Proteomes" id="UP000001197"/>
    </source>
</evidence>
<feature type="region of interest" description="Disordered" evidence="1">
    <location>
        <begin position="253"/>
        <end position="285"/>
    </location>
</feature>
<reference evidence="4" key="3">
    <citation type="journal article" date="2014" name="Genetics">
        <title>Maintaining two mating types: Structure of the mating type locus and its role in heterokaryosis in Podospora anserina.</title>
        <authorList>
            <person name="Grognet P."/>
            <person name="Bidard F."/>
            <person name="Kuchly C."/>
            <person name="Tong L.C.H."/>
            <person name="Coppin E."/>
            <person name="Benkhali J.A."/>
            <person name="Couloux A."/>
            <person name="Wincker P."/>
            <person name="Debuchy R."/>
            <person name="Silar P."/>
        </authorList>
    </citation>
    <scope>GENOME REANNOTATION</scope>
    <source>
        <strain evidence="4">S / ATCC MYA-4624 / DSM 980 / FGSC 10383</strain>
    </source>
</reference>
<reference evidence="3" key="4">
    <citation type="submission" date="2015-04" db="EMBL/GenBank/DDBJ databases">
        <title>Maintaining two mating types: Structure of the mating type locus and its role in heterokaryosis in Podospora anserina.</title>
        <authorList>
            <person name="Grognet P."/>
            <person name="Bidard F."/>
            <person name="Kuchly C."/>
            <person name="Chan Ho Tong L."/>
            <person name="Coppin E."/>
            <person name="Ait Benkhali J."/>
            <person name="Couloux A."/>
            <person name="Wincker P."/>
            <person name="Debuchy R."/>
            <person name="Silar P."/>
        </authorList>
    </citation>
    <scope>NUCLEOTIDE SEQUENCE</scope>
</reference>
<organism evidence="2">
    <name type="scientific">Podospora anserina (strain S / ATCC MYA-4624 / DSM 980 / FGSC 10383)</name>
    <name type="common">Pleurage anserina</name>
    <dbReference type="NCBI Taxonomy" id="515849"/>
    <lineage>
        <taxon>Eukaryota</taxon>
        <taxon>Fungi</taxon>
        <taxon>Dikarya</taxon>
        <taxon>Ascomycota</taxon>
        <taxon>Pezizomycotina</taxon>
        <taxon>Sordariomycetes</taxon>
        <taxon>Sordariomycetidae</taxon>
        <taxon>Sordariales</taxon>
        <taxon>Podosporaceae</taxon>
        <taxon>Podospora</taxon>
        <taxon>Podospora anserina</taxon>
    </lineage>
</organism>
<dbReference type="RefSeq" id="XP_001903329.1">
    <property type="nucleotide sequence ID" value="XM_001903294.1"/>
</dbReference>
<dbReference type="KEGG" id="pan:PODANSg341"/>
<accession>B2ACD6</accession>
<reference evidence="2 4" key="1">
    <citation type="journal article" date="2008" name="Genome Biol.">
        <title>The genome sequence of the model ascomycete fungus Podospora anserina.</title>
        <authorList>
            <person name="Espagne E."/>
            <person name="Lespinet O."/>
            <person name="Malagnac F."/>
            <person name="Da Silva C."/>
            <person name="Jaillon O."/>
            <person name="Porcel B.M."/>
            <person name="Couloux A."/>
            <person name="Aury J.-M."/>
            <person name="Segurens B."/>
            <person name="Poulain J."/>
            <person name="Anthouard V."/>
            <person name="Grossetete S."/>
            <person name="Khalili H."/>
            <person name="Coppin E."/>
            <person name="Dequard-Chablat M."/>
            <person name="Picard M."/>
            <person name="Contamine V."/>
            <person name="Arnaise S."/>
            <person name="Bourdais A."/>
            <person name="Berteaux-Lecellier V."/>
            <person name="Gautheret D."/>
            <person name="de Vries R.P."/>
            <person name="Battaglia E."/>
            <person name="Coutinho P.M."/>
            <person name="Danchin E.G.J."/>
            <person name="Henrissat B."/>
            <person name="El Khoury R."/>
            <person name="Sainsard-Chanet A."/>
            <person name="Boivin A."/>
            <person name="Pinan-Lucarre B."/>
            <person name="Sellem C.H."/>
            <person name="Debuchy R."/>
            <person name="Wincker P."/>
            <person name="Weissenbach J."/>
            <person name="Silar P."/>
        </authorList>
    </citation>
    <scope>NUCLEOTIDE SEQUENCE [LARGE SCALE GENOMIC DNA]</scope>
    <source>
        <strain evidence="4">S / ATCC MYA-4624 / DSM 980 / FGSC 10383</strain>
        <strain evidence="2">S mat+</strain>
    </source>
</reference>
<name>B2ACD6_PODAN</name>
<feature type="compositionally biased region" description="Low complexity" evidence="1">
    <location>
        <begin position="132"/>
        <end position="159"/>
    </location>
</feature>
<sequence length="285" mass="30424">MYLCSEMKRLYTSFQEMITSRKGALRRNGRGGSKRPLVIIPVTLPGLTPEEYAPSSSVQSFASIANITFRILVLREKAAATRLGIHADSPPSIPTYSVSAPSSSSNSSTPNPNVTGVLPPSPPPIITNLHTSGPGRSSSRAGSSMRSSSARSGTISRSESMARIPYPSNLRHYASSEQVKPMPIPSGGGLPAQSNHSLLLLGDLDDDVILPLELDSHSRPGSRSRGHVNNNVDPVGMFPLDLDFEHLEREFELGSPISPLSPPSKKNTPRGSPKGSVSERGAIRI</sequence>
<evidence type="ECO:0000256" key="1">
    <source>
        <dbReference type="SAM" id="MobiDB-lite"/>
    </source>
</evidence>
<dbReference type="VEuPathDB" id="FungiDB:PODANS_3_705"/>
<feature type="region of interest" description="Disordered" evidence="1">
    <location>
        <begin position="90"/>
        <end position="164"/>
    </location>
</feature>
<gene>
    <name evidence="2" type="ORF">PODANS_3_705</name>
</gene>
<proteinExistence type="predicted"/>
<keyword evidence="4" id="KW-1185">Reference proteome</keyword>